<dbReference type="EMBL" id="GG662522">
    <property type="protein sequence ID" value="EAR85059.2"/>
    <property type="molecule type" value="Genomic_DNA"/>
</dbReference>
<evidence type="ECO:0000256" key="1">
    <source>
        <dbReference type="SAM" id="Phobius"/>
    </source>
</evidence>
<dbReference type="InParanoid" id="I7M6E5"/>
<gene>
    <name evidence="2" type="ORF">TTHERM_00530110</name>
</gene>
<protein>
    <submittedName>
        <fullName evidence="2">Transmembrane protein, putative</fullName>
    </submittedName>
</protein>
<dbReference type="Proteomes" id="UP000009168">
    <property type="component" value="Unassembled WGS sequence"/>
</dbReference>
<dbReference type="OrthoDB" id="302623at2759"/>
<evidence type="ECO:0000313" key="2">
    <source>
        <dbReference type="EMBL" id="EAR85059.2"/>
    </source>
</evidence>
<keyword evidence="1" id="KW-0472">Membrane</keyword>
<feature type="transmembrane region" description="Helical" evidence="1">
    <location>
        <begin position="298"/>
        <end position="315"/>
    </location>
</feature>
<evidence type="ECO:0000313" key="3">
    <source>
        <dbReference type="Proteomes" id="UP000009168"/>
    </source>
</evidence>
<dbReference type="GeneID" id="7832117"/>
<feature type="transmembrane region" description="Helical" evidence="1">
    <location>
        <begin position="268"/>
        <end position="286"/>
    </location>
</feature>
<dbReference type="RefSeq" id="XP_001032722.2">
    <property type="nucleotide sequence ID" value="XM_001032722.2"/>
</dbReference>
<keyword evidence="1" id="KW-1133">Transmembrane helix</keyword>
<dbReference type="KEGG" id="tet:TTHERM_00530110"/>
<proteinExistence type="predicted"/>
<sequence>MKFWKTIDIFSQQFFFNIEDKDKQKKATFLGFGLSTFVFITELNNELIAFKMDSGDFVYQPNKTYLVVMAYFFQQGQNRTFIPLNVIDCQSDELQGYKCLDFSQVSNYKFSLNTLEDLYSQIQIFTYGCLDVDKVKTFVPNDCASQDEINTLVNGVNVGLRYKIYTAQYNTTSQQMQSDYRNILVYTFASQAIVTFLNMQTQTTNVKQGLIWQSNSYYSSPLQYGQINQSMDRISALNDGQGPFNSFVLQMDEIVYQIQIQYPTLPQILAIVNGIFSLLVLVGFLGRKFSQKKINDEFFLLFMKNIFSGQYFTILQSSKLLQSEQKENNLVTYLENNNNLFENKQMFFDSKESDLIRENNNNNCNNQDKLDFFYEQYFEKQNNDQEISLPNFRVKSKGILEQSQINTQVLTPQTLNCTNQKKQYSKINKFRNKVQENFNYLQQYKDEQSITKDQENILSPTQLQTQQSSPQIALFKNKNQSQILFSNSFILSPNLKSINQKKFIETQSINEQRYQIQIKRRNQSLQSRINLQDNIDKLNALQSEQISNLAMQKIIKIKIQQQKEEDGLRLNHK</sequence>
<dbReference type="AlphaFoldDB" id="I7M6E5"/>
<keyword evidence="1 2" id="KW-0812">Transmembrane</keyword>
<name>I7M6E5_TETTS</name>
<accession>I7M6E5</accession>
<reference evidence="3" key="1">
    <citation type="journal article" date="2006" name="PLoS Biol.">
        <title>Macronuclear genome sequence of the ciliate Tetrahymena thermophila, a model eukaryote.</title>
        <authorList>
            <person name="Eisen J.A."/>
            <person name="Coyne R.S."/>
            <person name="Wu M."/>
            <person name="Wu D."/>
            <person name="Thiagarajan M."/>
            <person name="Wortman J.R."/>
            <person name="Badger J.H."/>
            <person name="Ren Q."/>
            <person name="Amedeo P."/>
            <person name="Jones K.M."/>
            <person name="Tallon L.J."/>
            <person name="Delcher A.L."/>
            <person name="Salzberg S.L."/>
            <person name="Silva J.C."/>
            <person name="Haas B.J."/>
            <person name="Majoros W.H."/>
            <person name="Farzad M."/>
            <person name="Carlton J.M."/>
            <person name="Smith R.K. Jr."/>
            <person name="Garg J."/>
            <person name="Pearlman R.E."/>
            <person name="Karrer K.M."/>
            <person name="Sun L."/>
            <person name="Manning G."/>
            <person name="Elde N.C."/>
            <person name="Turkewitz A.P."/>
            <person name="Asai D.J."/>
            <person name="Wilkes D.E."/>
            <person name="Wang Y."/>
            <person name="Cai H."/>
            <person name="Collins K."/>
            <person name="Stewart B.A."/>
            <person name="Lee S.R."/>
            <person name="Wilamowska K."/>
            <person name="Weinberg Z."/>
            <person name="Ruzzo W.L."/>
            <person name="Wloga D."/>
            <person name="Gaertig J."/>
            <person name="Frankel J."/>
            <person name="Tsao C.-C."/>
            <person name="Gorovsky M.A."/>
            <person name="Keeling P.J."/>
            <person name="Waller R.F."/>
            <person name="Patron N.J."/>
            <person name="Cherry J.M."/>
            <person name="Stover N.A."/>
            <person name="Krieger C.J."/>
            <person name="del Toro C."/>
            <person name="Ryder H.F."/>
            <person name="Williamson S.C."/>
            <person name="Barbeau R.A."/>
            <person name="Hamilton E.P."/>
            <person name="Orias E."/>
        </authorList>
    </citation>
    <scope>NUCLEOTIDE SEQUENCE [LARGE SCALE GENOMIC DNA]</scope>
    <source>
        <strain evidence="3">SB210</strain>
    </source>
</reference>
<keyword evidence="3" id="KW-1185">Reference proteome</keyword>
<organism evidence="2 3">
    <name type="scientific">Tetrahymena thermophila (strain SB210)</name>
    <dbReference type="NCBI Taxonomy" id="312017"/>
    <lineage>
        <taxon>Eukaryota</taxon>
        <taxon>Sar</taxon>
        <taxon>Alveolata</taxon>
        <taxon>Ciliophora</taxon>
        <taxon>Intramacronucleata</taxon>
        <taxon>Oligohymenophorea</taxon>
        <taxon>Hymenostomatida</taxon>
        <taxon>Tetrahymenina</taxon>
        <taxon>Tetrahymenidae</taxon>
        <taxon>Tetrahymena</taxon>
    </lineage>
</organism>